<comment type="caution">
    <text evidence="2">The sequence shown here is derived from an EMBL/GenBank/DDBJ whole genome shotgun (WGS) entry which is preliminary data.</text>
</comment>
<feature type="non-terminal residue" evidence="2">
    <location>
        <position position="89"/>
    </location>
</feature>
<feature type="region of interest" description="Disordered" evidence="1">
    <location>
        <begin position="20"/>
        <end position="51"/>
    </location>
</feature>
<evidence type="ECO:0000256" key="1">
    <source>
        <dbReference type="SAM" id="MobiDB-lite"/>
    </source>
</evidence>
<gene>
    <name evidence="2" type="ORF">QP177_07220</name>
</gene>
<organism evidence="2 3">
    <name type="scientific">Gardnerella vaginalis</name>
    <dbReference type="NCBI Taxonomy" id="2702"/>
    <lineage>
        <taxon>Bacteria</taxon>
        <taxon>Bacillati</taxon>
        <taxon>Actinomycetota</taxon>
        <taxon>Actinomycetes</taxon>
        <taxon>Bifidobacteriales</taxon>
        <taxon>Bifidobacteriaceae</taxon>
        <taxon>Gardnerella</taxon>
    </lineage>
</organism>
<accession>A0ABD4ZCD8</accession>
<feature type="non-terminal residue" evidence="2">
    <location>
        <position position="1"/>
    </location>
</feature>
<feature type="compositionally biased region" description="Basic and acidic residues" evidence="1">
    <location>
        <begin position="32"/>
        <end position="51"/>
    </location>
</feature>
<sequence length="89" mass="10068">AVQTVTPNSEDLVFNVIYTKNSQTHPTIPENKPNKPQEENVSKQETKTQDKLIHEYGYKKRADGRLVDHTGHVYPASSKVKENGAIYSE</sequence>
<reference evidence="2 3" key="1">
    <citation type="submission" date="2023-05" db="EMBL/GenBank/DDBJ databases">
        <title>Cataloging the Phylogenetic Diversity of Human Bladder Bacteria.</title>
        <authorList>
            <person name="Du J."/>
        </authorList>
    </citation>
    <scope>NUCLEOTIDE SEQUENCE [LARGE SCALE GENOMIC DNA]</scope>
    <source>
        <strain evidence="2 3">UMB9230</strain>
    </source>
</reference>
<protein>
    <submittedName>
        <fullName evidence="2">Uncharacterized protein</fullName>
    </submittedName>
</protein>
<dbReference type="Proteomes" id="UP001240561">
    <property type="component" value="Unassembled WGS sequence"/>
</dbReference>
<name>A0ABD4ZCD8_GARVA</name>
<evidence type="ECO:0000313" key="3">
    <source>
        <dbReference type="Proteomes" id="UP001240561"/>
    </source>
</evidence>
<dbReference type="EMBL" id="JASOGJ010000109">
    <property type="protein sequence ID" value="MDK6696336.1"/>
    <property type="molecule type" value="Genomic_DNA"/>
</dbReference>
<dbReference type="AlphaFoldDB" id="A0ABD4ZCD8"/>
<proteinExistence type="predicted"/>
<evidence type="ECO:0000313" key="2">
    <source>
        <dbReference type="EMBL" id="MDK6696336.1"/>
    </source>
</evidence>